<dbReference type="PANTHER" id="PTHR36156:SF2">
    <property type="entry name" value="CUPIN TYPE-2 DOMAIN-CONTAINING PROTEIN"/>
    <property type="match status" value="1"/>
</dbReference>
<evidence type="ECO:0000313" key="3">
    <source>
        <dbReference type="EMBL" id="OWF66358.1"/>
    </source>
</evidence>
<dbReference type="InterPro" id="IPR014710">
    <property type="entry name" value="RmlC-like_jellyroll"/>
</dbReference>
<dbReference type="PANTHER" id="PTHR36156">
    <property type="entry name" value="SLR2101 PROTEIN"/>
    <property type="match status" value="1"/>
</dbReference>
<dbReference type="Gene3D" id="2.60.120.10">
    <property type="entry name" value="Jelly Rolls"/>
    <property type="match status" value="1"/>
</dbReference>
<dbReference type="InterPro" id="IPR047142">
    <property type="entry name" value="OryJ/VirC-like"/>
</dbReference>
<reference evidence="3 4" key="1">
    <citation type="submission" date="2017-03" db="EMBL/GenBank/DDBJ databases">
        <title>New species Polynucleobacter sp. MWH-EgelM1-30-B4.</title>
        <authorList>
            <person name="Hahn M.W."/>
        </authorList>
    </citation>
    <scope>NUCLEOTIDE SEQUENCE [LARGE SCALE GENOMIC DNA]</scope>
    <source>
        <strain evidence="3 4">MWH-EgelM1-30-B4</strain>
    </source>
</reference>
<evidence type="ECO:0000313" key="4">
    <source>
        <dbReference type="Proteomes" id="UP000196880"/>
    </source>
</evidence>
<feature type="chain" id="PRO_5013097934" description="Cupin type-2 domain-containing protein" evidence="1">
    <location>
        <begin position="24"/>
        <end position="145"/>
    </location>
</feature>
<dbReference type="RefSeq" id="WP_087909154.1">
    <property type="nucleotide sequence ID" value="NZ_NAIA01000002.1"/>
</dbReference>
<evidence type="ECO:0000259" key="2">
    <source>
        <dbReference type="Pfam" id="PF07883"/>
    </source>
</evidence>
<proteinExistence type="predicted"/>
<keyword evidence="4" id="KW-1185">Reference proteome</keyword>
<evidence type="ECO:0000256" key="1">
    <source>
        <dbReference type="SAM" id="SignalP"/>
    </source>
</evidence>
<feature type="domain" description="Cupin type-2" evidence="2">
    <location>
        <begin position="61"/>
        <end position="130"/>
    </location>
</feature>
<feature type="signal peptide" evidence="1">
    <location>
        <begin position="1"/>
        <end position="23"/>
    </location>
</feature>
<protein>
    <recommendedName>
        <fullName evidence="2">Cupin type-2 domain-containing protein</fullName>
    </recommendedName>
</protein>
<dbReference type="AlphaFoldDB" id="A0A210RZD4"/>
<dbReference type="CDD" id="cd02236">
    <property type="entry name" value="cupin_CV2614-like"/>
    <property type="match status" value="1"/>
</dbReference>
<dbReference type="Proteomes" id="UP000196880">
    <property type="component" value="Unassembled WGS sequence"/>
</dbReference>
<accession>A0A210RZD4</accession>
<dbReference type="EMBL" id="NAIA01000002">
    <property type="protein sequence ID" value="OWF66358.1"/>
    <property type="molecule type" value="Genomic_DNA"/>
</dbReference>
<organism evidence="3 4">
    <name type="scientific">Polynucleobacter hirudinilacicola</name>
    <dbReference type="NCBI Taxonomy" id="1743166"/>
    <lineage>
        <taxon>Bacteria</taxon>
        <taxon>Pseudomonadati</taxon>
        <taxon>Pseudomonadota</taxon>
        <taxon>Betaproteobacteria</taxon>
        <taxon>Burkholderiales</taxon>
        <taxon>Burkholderiaceae</taxon>
        <taxon>Polynucleobacter</taxon>
    </lineage>
</organism>
<sequence>MRLVGCSLIFFGLVMASLVPAHADDNHSGVVTNLVIRSGNDWTGSPLPNYLSSTPEVAVLRFTIPPQTALPIHQHPAINVAYVMDGELTVFQEGGIQRTFKKGEVVIEMVEKWHHGMNQGSVPVELVVFYATTKDLPLAIRKPQP</sequence>
<dbReference type="InterPro" id="IPR011051">
    <property type="entry name" value="RmlC_Cupin_sf"/>
</dbReference>
<dbReference type="Pfam" id="PF07883">
    <property type="entry name" value="Cupin_2"/>
    <property type="match status" value="1"/>
</dbReference>
<comment type="caution">
    <text evidence="3">The sequence shown here is derived from an EMBL/GenBank/DDBJ whole genome shotgun (WGS) entry which is preliminary data.</text>
</comment>
<dbReference type="InterPro" id="IPR013096">
    <property type="entry name" value="Cupin_2"/>
</dbReference>
<dbReference type="OrthoDB" id="287220at2"/>
<dbReference type="SUPFAM" id="SSF51182">
    <property type="entry name" value="RmlC-like cupins"/>
    <property type="match status" value="1"/>
</dbReference>
<keyword evidence="1" id="KW-0732">Signal</keyword>
<gene>
    <name evidence="3" type="ORF">B6A14_03960</name>
</gene>
<name>A0A210RZD4_9BURK</name>